<evidence type="ECO:0000313" key="2">
    <source>
        <dbReference type="Proteomes" id="UP000799118"/>
    </source>
</evidence>
<keyword evidence="2" id="KW-1185">Reference proteome</keyword>
<proteinExistence type="predicted"/>
<protein>
    <submittedName>
        <fullName evidence="1">Uncharacterized protein</fullName>
    </submittedName>
</protein>
<accession>A0A6A4H2N1</accession>
<dbReference type="Proteomes" id="UP000799118">
    <property type="component" value="Unassembled WGS sequence"/>
</dbReference>
<name>A0A6A4H2N1_9AGAR</name>
<reference evidence="1" key="1">
    <citation type="journal article" date="2019" name="Environ. Microbiol.">
        <title>Fungal ecological strategies reflected in gene transcription - a case study of two litter decomposers.</title>
        <authorList>
            <person name="Barbi F."/>
            <person name="Kohler A."/>
            <person name="Barry K."/>
            <person name="Baskaran P."/>
            <person name="Daum C."/>
            <person name="Fauchery L."/>
            <person name="Ihrmark K."/>
            <person name="Kuo A."/>
            <person name="LaButti K."/>
            <person name="Lipzen A."/>
            <person name="Morin E."/>
            <person name="Grigoriev I.V."/>
            <person name="Henrissat B."/>
            <person name="Lindahl B."/>
            <person name="Martin F."/>
        </authorList>
    </citation>
    <scope>NUCLEOTIDE SEQUENCE</scope>
    <source>
        <strain evidence="1">JB14</strain>
    </source>
</reference>
<gene>
    <name evidence="1" type="ORF">BT96DRAFT_1057044</name>
</gene>
<dbReference type="AlphaFoldDB" id="A0A6A4H2N1"/>
<dbReference type="EMBL" id="ML769595">
    <property type="protein sequence ID" value="KAE9392452.1"/>
    <property type="molecule type" value="Genomic_DNA"/>
</dbReference>
<organism evidence="1 2">
    <name type="scientific">Gymnopus androsaceus JB14</name>
    <dbReference type="NCBI Taxonomy" id="1447944"/>
    <lineage>
        <taxon>Eukaryota</taxon>
        <taxon>Fungi</taxon>
        <taxon>Dikarya</taxon>
        <taxon>Basidiomycota</taxon>
        <taxon>Agaricomycotina</taxon>
        <taxon>Agaricomycetes</taxon>
        <taxon>Agaricomycetidae</taxon>
        <taxon>Agaricales</taxon>
        <taxon>Marasmiineae</taxon>
        <taxon>Omphalotaceae</taxon>
        <taxon>Gymnopus</taxon>
    </lineage>
</organism>
<sequence length="191" mass="20103">MVDLFIPRDTALVPSSAPSSALFSNISVTHTPSIPRSPIPNTTFITSGTSFLSNFSFPSFSISPRSESSGPTFVTFTPPETALGSPSEPKSVLNSLSISPLPLFATPTSTSSHYVPTGPSTFTSLSTQDSSMSNIVSTIPSSIQEPSTLRDTSSLGTAIPTFSLLEMSTPADTSQVHHCKLHQQYSSEGIS</sequence>
<evidence type="ECO:0000313" key="1">
    <source>
        <dbReference type="EMBL" id="KAE9392452.1"/>
    </source>
</evidence>